<gene>
    <name evidence="2" type="primary">LOC111135608</name>
</gene>
<dbReference type="AlphaFoldDB" id="A0A8B8ENQ6"/>
<reference evidence="2" key="1">
    <citation type="submission" date="2025-08" db="UniProtKB">
        <authorList>
            <consortium name="RefSeq"/>
        </authorList>
    </citation>
    <scope>IDENTIFICATION</scope>
    <source>
        <tissue evidence="2">Whole sample</tissue>
    </source>
</reference>
<dbReference type="GeneID" id="111135608"/>
<accession>A0A8B8ENQ6</accession>
<dbReference type="SUPFAM" id="SSF47473">
    <property type="entry name" value="EF-hand"/>
    <property type="match status" value="1"/>
</dbReference>
<dbReference type="Gene3D" id="1.10.238.10">
    <property type="entry name" value="EF-hand"/>
    <property type="match status" value="1"/>
</dbReference>
<sequence>METVPKEYEDGLDRYFHMYADPDTGLVNSEGFRSVLQCLRLCPSEAFVKRVFKEHDKDPAKSYITRDEFNTMMKGNWRTRDEIQKQLVSAIQELYGSEGADSVDNIRVSIDDLVSTLTTAGEEPLSQEEATIVTSELRKLDSGGIGKITGRELIEFLHGVSNSAERSIIEQEGPES</sequence>
<dbReference type="OrthoDB" id="6147424at2759"/>
<dbReference type="Proteomes" id="UP000694844">
    <property type="component" value="Chromosome 5"/>
</dbReference>
<dbReference type="InterPro" id="IPR011992">
    <property type="entry name" value="EF-hand-dom_pair"/>
</dbReference>
<dbReference type="RefSeq" id="XP_022341542.1">
    <property type="nucleotide sequence ID" value="XM_022485834.1"/>
</dbReference>
<dbReference type="KEGG" id="cvn:111135608"/>
<name>A0A8B8ENQ6_CRAVI</name>
<organism evidence="1 2">
    <name type="scientific">Crassostrea virginica</name>
    <name type="common">Eastern oyster</name>
    <dbReference type="NCBI Taxonomy" id="6565"/>
    <lineage>
        <taxon>Eukaryota</taxon>
        <taxon>Metazoa</taxon>
        <taxon>Spiralia</taxon>
        <taxon>Lophotrochozoa</taxon>
        <taxon>Mollusca</taxon>
        <taxon>Bivalvia</taxon>
        <taxon>Autobranchia</taxon>
        <taxon>Pteriomorphia</taxon>
        <taxon>Ostreida</taxon>
        <taxon>Ostreoidea</taxon>
        <taxon>Ostreidae</taxon>
        <taxon>Crassostrea</taxon>
    </lineage>
</organism>
<evidence type="ECO:0000313" key="1">
    <source>
        <dbReference type="Proteomes" id="UP000694844"/>
    </source>
</evidence>
<keyword evidence="1" id="KW-1185">Reference proteome</keyword>
<evidence type="ECO:0000313" key="2">
    <source>
        <dbReference type="RefSeq" id="XP_022341542.1"/>
    </source>
</evidence>
<protein>
    <submittedName>
        <fullName evidence="2">Uncharacterized protein LOC111135608</fullName>
    </submittedName>
</protein>
<proteinExistence type="predicted"/>